<keyword evidence="10" id="KW-0507">mRNA processing</keyword>
<comment type="function">
    <text evidence="7">Component of the eukaryotic translation initiation factor 3 (eIF-3) complex, which is required for several steps in the initiation of protein synthesis. The eIF-3 complex associates with the 40S ribosome and facilitates the recruitment of eIF-1, eIF-1A, eIF-2:GTP:methionyl-tRNAi and eIF-5 to form the 43S pre-initiation complex (43S PIC). The eIF-3 complex stimulates mRNA recruitment to the 43S PIC and scanning of the mRNA for AUG recognition. The eIF-3 complex is also required for disassembly and recycling of post-termination ribosomal complexes and subsequently prevents premature joining of the 40S and 60S ribosomal subunits prior to initiation. The eIF-3 complex specifically targets and initiates translation of a subset of mRNAs involved in cell proliferation, including cell cycling, differentiation and apoptosis, and uses different modes of RNA stem-loop binding to exert either translational activation or repression.</text>
</comment>
<gene>
    <name evidence="13" type="ORF">OVA965_LOCUS8778</name>
    <name evidence="14" type="ORF">TMI583_LOCUS8774</name>
</gene>
<dbReference type="EMBL" id="CAJNOK010003004">
    <property type="protein sequence ID" value="CAF0884123.1"/>
    <property type="molecule type" value="Genomic_DNA"/>
</dbReference>
<accession>A0A8S2HQ45</accession>
<dbReference type="GO" id="GO:0016282">
    <property type="term" value="C:eukaryotic 43S preinitiation complex"/>
    <property type="evidence" value="ECO:0007669"/>
    <property type="project" value="UniProtKB-UniRule"/>
</dbReference>
<dbReference type="GO" id="GO:0051028">
    <property type="term" value="P:mRNA transport"/>
    <property type="evidence" value="ECO:0007669"/>
    <property type="project" value="UniProtKB-KW"/>
</dbReference>
<evidence type="ECO:0000256" key="4">
    <source>
        <dbReference type="ARBA" id="ARBA00022884"/>
    </source>
</evidence>
<dbReference type="Pfam" id="PF00076">
    <property type="entry name" value="RRM_1"/>
    <property type="match status" value="1"/>
</dbReference>
<dbReference type="InterPro" id="IPR008111">
    <property type="entry name" value="RNA-bd_8"/>
</dbReference>
<dbReference type="SUPFAM" id="SSF54928">
    <property type="entry name" value="RNA-binding domain, RBD"/>
    <property type="match status" value="1"/>
</dbReference>
<organism evidence="14 15">
    <name type="scientific">Didymodactylos carnosus</name>
    <dbReference type="NCBI Taxonomy" id="1234261"/>
    <lineage>
        <taxon>Eukaryota</taxon>
        <taxon>Metazoa</taxon>
        <taxon>Spiralia</taxon>
        <taxon>Gnathifera</taxon>
        <taxon>Rotifera</taxon>
        <taxon>Eurotatoria</taxon>
        <taxon>Bdelloidea</taxon>
        <taxon>Philodinida</taxon>
        <taxon>Philodinidae</taxon>
        <taxon>Didymodactylos</taxon>
    </lineage>
</organism>
<dbReference type="GO" id="GO:0003729">
    <property type="term" value="F:mRNA binding"/>
    <property type="evidence" value="ECO:0007669"/>
    <property type="project" value="InterPro"/>
</dbReference>
<comment type="similarity">
    <text evidence="8">Belongs to the eIF-3 subunit K family.</text>
</comment>
<dbReference type="Proteomes" id="UP000677228">
    <property type="component" value="Unassembled WGS sequence"/>
</dbReference>
<sequence length="355" mass="41472">MPSVAPLRNTKAEEISKKLKGVERYNPHNTSLLEEYVQHQIDNRLYDFDANMALLKMYQFNPDFFQPNIVSNILLLALSNLPKPDFLLCKYLLDTQKCQQSKRLQEILHYAELLESCRFQEFWNVLDNNIIKIPGFEERIRDFICQTVSRTYQTVNRQELESALGRLSLSEFEELIQSRGWKTLTGDKDYIFIANHEENIKSRNIVEKIKFELSRLQKIMSGGDVERFKSGVRVRKGRGFNEASERISMQEGEYDTVDSQQNEDSGPARSVEGWILFITNVHRESREDTMYDLFREYGSVKNMHLNLDRRTGYAKGYALVEYETFNEAKSALQELDGRDLLGHKLHVDWAFVKGP</sequence>
<dbReference type="SMART" id="SM00360">
    <property type="entry name" value="RRM"/>
    <property type="match status" value="1"/>
</dbReference>
<dbReference type="HAMAP" id="MF_03010">
    <property type="entry name" value="eIF3k"/>
    <property type="match status" value="1"/>
</dbReference>
<keyword evidence="10" id="KW-0509">mRNA transport</keyword>
<dbReference type="GO" id="GO:0001732">
    <property type="term" value="P:formation of cytoplasmic translation initiation complex"/>
    <property type="evidence" value="ECO:0007669"/>
    <property type="project" value="UniProtKB-UniRule"/>
</dbReference>
<dbReference type="Gene3D" id="1.10.10.10">
    <property type="entry name" value="Winged helix-like DNA-binding domain superfamily/Winged helix DNA-binding domain"/>
    <property type="match status" value="1"/>
</dbReference>
<dbReference type="EMBL" id="CAJOBA010003005">
    <property type="protein sequence ID" value="CAF3667381.1"/>
    <property type="molecule type" value="Genomic_DNA"/>
</dbReference>
<keyword evidence="10" id="KW-0813">Transport</keyword>
<dbReference type="InterPro" id="IPR016024">
    <property type="entry name" value="ARM-type_fold"/>
</dbReference>
<comment type="function">
    <text evidence="10">Core component of the splicing-dependent multiprotein exon junction complex (EJC) deposited at splice junctions on mRNAs.</text>
</comment>
<name>A0A8S2HQ45_9BILA</name>
<dbReference type="InterPro" id="IPR033464">
    <property type="entry name" value="CSN8_PSD8_EIF3K"/>
</dbReference>
<dbReference type="PANTHER" id="PTHR13022:SF0">
    <property type="entry name" value="EUKARYOTIC TRANSLATION INITIATION FACTOR 3 SUBUNIT K"/>
    <property type="match status" value="1"/>
</dbReference>
<dbReference type="GO" id="GO:0003743">
    <property type="term" value="F:translation initiation factor activity"/>
    <property type="evidence" value="ECO:0007669"/>
    <property type="project" value="UniProtKB-UniRule"/>
</dbReference>
<dbReference type="InterPro" id="IPR009374">
    <property type="entry name" value="eIF3k"/>
</dbReference>
<dbReference type="GO" id="GO:0006446">
    <property type="term" value="P:regulation of translational initiation"/>
    <property type="evidence" value="ECO:0007669"/>
    <property type="project" value="InterPro"/>
</dbReference>
<dbReference type="Pfam" id="PF10075">
    <property type="entry name" value="CSN8_PSD8_EIF3K"/>
    <property type="match status" value="1"/>
</dbReference>
<dbReference type="Proteomes" id="UP000682733">
    <property type="component" value="Unassembled WGS sequence"/>
</dbReference>
<dbReference type="InterPro" id="IPR012677">
    <property type="entry name" value="Nucleotide-bd_a/b_plait_sf"/>
</dbReference>
<proteinExistence type="inferred from homology"/>
<dbReference type="InterPro" id="IPR036388">
    <property type="entry name" value="WH-like_DNA-bd_sf"/>
</dbReference>
<reference evidence="14" key="1">
    <citation type="submission" date="2021-02" db="EMBL/GenBank/DDBJ databases">
        <authorList>
            <person name="Nowell W R."/>
        </authorList>
    </citation>
    <scope>NUCLEOTIDE SEQUENCE</scope>
</reference>
<evidence type="ECO:0000259" key="12">
    <source>
        <dbReference type="PROSITE" id="PS50250"/>
    </source>
</evidence>
<evidence type="ECO:0000256" key="8">
    <source>
        <dbReference type="HAMAP-Rule" id="MF_03010"/>
    </source>
</evidence>
<dbReference type="CDD" id="cd12324">
    <property type="entry name" value="RRM_RBM8"/>
    <property type="match status" value="1"/>
</dbReference>
<dbReference type="InterPro" id="IPR000504">
    <property type="entry name" value="RRM_dom"/>
</dbReference>
<dbReference type="GO" id="GO:0006397">
    <property type="term" value="P:mRNA processing"/>
    <property type="evidence" value="ECO:0007669"/>
    <property type="project" value="UniProtKB-KW"/>
</dbReference>
<keyword evidence="3 8" id="KW-0396">Initiation factor</keyword>
<evidence type="ECO:0000256" key="2">
    <source>
        <dbReference type="ARBA" id="ARBA00022490"/>
    </source>
</evidence>
<dbReference type="InterPro" id="IPR036390">
    <property type="entry name" value="WH_DNA-bd_sf"/>
</dbReference>
<evidence type="ECO:0000313" key="15">
    <source>
        <dbReference type="Proteomes" id="UP000682733"/>
    </source>
</evidence>
<dbReference type="InterPro" id="IPR016020">
    <property type="entry name" value="Transl_init_fac_sub12_N_euk"/>
</dbReference>
<dbReference type="AlphaFoldDB" id="A0A8S2HQ45"/>
<dbReference type="SUPFAM" id="SSF48371">
    <property type="entry name" value="ARM repeat"/>
    <property type="match status" value="1"/>
</dbReference>
<dbReference type="InterPro" id="IPR000717">
    <property type="entry name" value="PCI_dom"/>
</dbReference>
<dbReference type="Gene3D" id="1.25.40.250">
    <property type="entry name" value="ARM repeat, domain 1"/>
    <property type="match status" value="1"/>
</dbReference>
<keyword evidence="10" id="KW-0508">mRNA splicing</keyword>
<dbReference type="FunFam" id="1.10.10.10:FF:000212">
    <property type="entry name" value="Eukaryotic translation initiation factor 3 subunit K"/>
    <property type="match status" value="1"/>
</dbReference>
<dbReference type="Gene3D" id="3.30.70.330">
    <property type="match status" value="1"/>
</dbReference>
<evidence type="ECO:0000256" key="5">
    <source>
        <dbReference type="ARBA" id="ARBA00022917"/>
    </source>
</evidence>
<dbReference type="PANTHER" id="PTHR13022">
    <property type="entry name" value="EUKARYOTIC TRANSLATION INITIATION FACTOR 3 SUBUNIT 11"/>
    <property type="match status" value="1"/>
</dbReference>
<comment type="subcellular location">
    <subcellularLocation>
        <location evidence="10">Nucleus</location>
    </subcellularLocation>
    <subcellularLocation>
        <location evidence="10">Nucleus speckle</location>
    </subcellularLocation>
    <subcellularLocation>
        <location evidence="10">Cytoplasm</location>
    </subcellularLocation>
</comment>
<dbReference type="PROSITE" id="PS50250">
    <property type="entry name" value="PCI"/>
    <property type="match status" value="1"/>
</dbReference>
<evidence type="ECO:0000259" key="11">
    <source>
        <dbReference type="PROSITE" id="PS50102"/>
    </source>
</evidence>
<keyword evidence="5 8" id="KW-0648">Protein biosynthesis</keyword>
<keyword evidence="6 10" id="KW-0539">Nucleus</keyword>
<dbReference type="FunFam" id="1.25.40.250:FF:000001">
    <property type="entry name" value="Eukaryotic translation initiation factor 3 subunit K"/>
    <property type="match status" value="1"/>
</dbReference>
<dbReference type="GO" id="GO:0008380">
    <property type="term" value="P:RNA splicing"/>
    <property type="evidence" value="ECO:0007669"/>
    <property type="project" value="UniProtKB-KW"/>
</dbReference>
<evidence type="ECO:0000256" key="10">
    <source>
        <dbReference type="RuleBase" id="RU361239"/>
    </source>
</evidence>
<dbReference type="GO" id="GO:0033290">
    <property type="term" value="C:eukaryotic 48S preinitiation complex"/>
    <property type="evidence" value="ECO:0007669"/>
    <property type="project" value="UniProtKB-UniRule"/>
</dbReference>
<evidence type="ECO:0000256" key="6">
    <source>
        <dbReference type="ARBA" id="ARBA00023242"/>
    </source>
</evidence>
<comment type="function">
    <text evidence="8">Component of the eukaryotic translation initiation factor 3 (eIF-3) complex, which is involved in protein synthesis of a specialized repertoire of mRNAs and, together with other initiation factors, stimulates binding of mRNA and methionyl-tRNAi to the 40S ribosome. The eIF-3 complex specifically targets and initiates translation of a subset of mRNAs involved in cell proliferation.</text>
</comment>
<dbReference type="PRINTS" id="PR01738">
    <property type="entry name" value="RNABINDINGM8"/>
</dbReference>
<keyword evidence="4 9" id="KW-0694">RNA-binding</keyword>
<comment type="subunit">
    <text evidence="10">Heterodimer with MAGOH. Part of the mRNA splicing-dependent exon junction complex (EJC) complex; the core complex contains CASC3, EIF4A3, MAGOH and RBM8A.</text>
</comment>
<dbReference type="GO" id="GO:0005852">
    <property type="term" value="C:eukaryotic translation initiation factor 3 complex"/>
    <property type="evidence" value="ECO:0007669"/>
    <property type="project" value="UniProtKB-UniRule"/>
</dbReference>
<evidence type="ECO:0000256" key="9">
    <source>
        <dbReference type="PROSITE-ProRule" id="PRU00176"/>
    </source>
</evidence>
<dbReference type="PROSITE" id="PS50102">
    <property type="entry name" value="RRM"/>
    <property type="match status" value="1"/>
</dbReference>
<comment type="caution">
    <text evidence="14">The sequence shown here is derived from an EMBL/GenBank/DDBJ whole genome shotgun (WGS) entry which is preliminary data.</text>
</comment>
<evidence type="ECO:0000313" key="14">
    <source>
        <dbReference type="EMBL" id="CAF3667381.1"/>
    </source>
</evidence>
<comment type="similarity">
    <text evidence="1 10">Belongs to the RBM8A family.</text>
</comment>
<comment type="subunit">
    <text evidence="8">Component of the eukaryotic translation initiation factor 3 (eIF-3) complex.</text>
</comment>
<feature type="domain" description="RRM" evidence="11">
    <location>
        <begin position="274"/>
        <end position="352"/>
    </location>
</feature>
<evidence type="ECO:0000256" key="1">
    <source>
        <dbReference type="ARBA" id="ARBA00007987"/>
    </source>
</evidence>
<feature type="domain" description="PCI" evidence="12">
    <location>
        <begin position="46"/>
        <end position="208"/>
    </location>
</feature>
<protein>
    <recommendedName>
        <fullName evidence="8">Eukaryotic translation initiation factor 3 subunit K</fullName>
        <shortName evidence="8">eIF3k</shortName>
    </recommendedName>
    <alternativeName>
        <fullName evidence="8">eIF-3 p25</fullName>
    </alternativeName>
</protein>
<dbReference type="InterPro" id="IPR035979">
    <property type="entry name" value="RBD_domain_sf"/>
</dbReference>
<dbReference type="SUPFAM" id="SSF46785">
    <property type="entry name" value="Winged helix' DNA-binding domain"/>
    <property type="match status" value="1"/>
</dbReference>
<dbReference type="GO" id="GO:0043022">
    <property type="term" value="F:ribosome binding"/>
    <property type="evidence" value="ECO:0007669"/>
    <property type="project" value="InterPro"/>
</dbReference>
<evidence type="ECO:0000256" key="7">
    <source>
        <dbReference type="ARBA" id="ARBA00057041"/>
    </source>
</evidence>
<evidence type="ECO:0000256" key="3">
    <source>
        <dbReference type="ARBA" id="ARBA00022540"/>
    </source>
</evidence>
<dbReference type="GO" id="GO:0016607">
    <property type="term" value="C:nuclear speck"/>
    <property type="evidence" value="ECO:0007669"/>
    <property type="project" value="UniProtKB-SubCell"/>
</dbReference>
<evidence type="ECO:0000313" key="13">
    <source>
        <dbReference type="EMBL" id="CAF0884123.1"/>
    </source>
</evidence>
<dbReference type="InterPro" id="IPR033744">
    <property type="entry name" value="RRM_RBM8"/>
</dbReference>
<keyword evidence="2 8" id="KW-0963">Cytoplasm</keyword>